<evidence type="ECO:0000313" key="2">
    <source>
        <dbReference type="EMBL" id="POR51031.1"/>
    </source>
</evidence>
<gene>
    <name evidence="2" type="ORF">B0G62_10757</name>
</gene>
<proteinExistence type="predicted"/>
<evidence type="ECO:0008006" key="4">
    <source>
        <dbReference type="Google" id="ProtNLM"/>
    </source>
</evidence>
<dbReference type="Proteomes" id="UP000237381">
    <property type="component" value="Unassembled WGS sequence"/>
</dbReference>
<comment type="caution">
    <text evidence="2">The sequence shown here is derived from an EMBL/GenBank/DDBJ whole genome shotgun (WGS) entry which is preliminary data.</text>
</comment>
<reference evidence="2 3" key="1">
    <citation type="submission" date="2018-01" db="EMBL/GenBank/DDBJ databases">
        <title>Genomic Encyclopedia of Type Strains, Phase III (KMG-III): the genomes of soil and plant-associated and newly described type strains.</title>
        <authorList>
            <person name="Whitman W."/>
        </authorList>
    </citation>
    <scope>NUCLEOTIDE SEQUENCE [LARGE SCALE GENOMIC DNA]</scope>
    <source>
        <strain evidence="2 3">JCM 18070</strain>
    </source>
</reference>
<feature type="transmembrane region" description="Helical" evidence="1">
    <location>
        <begin position="215"/>
        <end position="233"/>
    </location>
</feature>
<organism evidence="2 3">
    <name type="scientific">Paraburkholderia eburnea</name>
    <dbReference type="NCBI Taxonomy" id="1189126"/>
    <lineage>
        <taxon>Bacteria</taxon>
        <taxon>Pseudomonadati</taxon>
        <taxon>Pseudomonadota</taxon>
        <taxon>Betaproteobacteria</taxon>
        <taxon>Burkholderiales</taxon>
        <taxon>Burkholderiaceae</taxon>
        <taxon>Paraburkholderia</taxon>
    </lineage>
</organism>
<feature type="transmembrane region" description="Helical" evidence="1">
    <location>
        <begin position="74"/>
        <end position="95"/>
    </location>
</feature>
<feature type="transmembrane region" description="Helical" evidence="1">
    <location>
        <begin position="266"/>
        <end position="284"/>
    </location>
</feature>
<feature type="transmembrane region" description="Helical" evidence="1">
    <location>
        <begin position="185"/>
        <end position="203"/>
    </location>
</feature>
<feature type="transmembrane region" description="Helical" evidence="1">
    <location>
        <begin position="239"/>
        <end position="257"/>
    </location>
</feature>
<feature type="transmembrane region" description="Helical" evidence="1">
    <location>
        <begin position="356"/>
        <end position="379"/>
    </location>
</feature>
<keyword evidence="3" id="KW-1185">Reference proteome</keyword>
<protein>
    <recommendedName>
        <fullName evidence="4">O-antigen ligase-like membrane protein</fullName>
    </recommendedName>
</protein>
<keyword evidence="1" id="KW-1133">Transmembrane helix</keyword>
<sequence length="451" mass="48638">MRFSTSFAAPIERDPVRFDFLLVLTVILVTVFEGAVRKWMAPSLTSPLLLCRDAAAFALVMRAALHGRFAAMPFAAQCLLAWTFVVAGWGLFQIVVLQGPIVLFLLGLRFWLLYFWMALAMACTLTSLEVVRVMRLMIALGIVMTPLVMLQHFLPPSSPLNVQPDTEEDAIFRVSADIVRVSGTFTFTMGFACFIAVVSPLAISTAWNGIRLYRYAWLAVVAFIAVAISTLVSGSRASIMFFGALLAMQTLAGFGAAKTGKVLMQSIARTVLAVVALALTLGLFSDALVATQERFQTAAADEDVMGRIETELLGEPAARKEMTFVGHGLGAGTNAGSVLLTGENAFELAESEPARVLLEMGVVGFAWLLVKCVIFAVGISRSLVRLVRFSETLPLLMWATTAYGMSSWPVSGQVSANAFGYIALGLALCSTRALPVTSPVNDPMLHWGARS</sequence>
<keyword evidence="1" id="KW-0472">Membrane</keyword>
<accession>A0A2S4M8N7</accession>
<feature type="transmembrane region" description="Helical" evidence="1">
    <location>
        <begin position="136"/>
        <end position="154"/>
    </location>
</feature>
<keyword evidence="1" id="KW-0812">Transmembrane</keyword>
<evidence type="ECO:0000256" key="1">
    <source>
        <dbReference type="SAM" id="Phobius"/>
    </source>
</evidence>
<dbReference type="AlphaFoldDB" id="A0A2S4M8N7"/>
<dbReference type="EMBL" id="PQGA01000007">
    <property type="protein sequence ID" value="POR51031.1"/>
    <property type="molecule type" value="Genomic_DNA"/>
</dbReference>
<evidence type="ECO:0000313" key="3">
    <source>
        <dbReference type="Proteomes" id="UP000237381"/>
    </source>
</evidence>
<dbReference type="RefSeq" id="WP_167401265.1">
    <property type="nucleotide sequence ID" value="NZ_PQGA01000007.1"/>
</dbReference>
<feature type="transmembrane region" description="Helical" evidence="1">
    <location>
        <begin position="101"/>
        <end position="124"/>
    </location>
</feature>
<feature type="transmembrane region" description="Helical" evidence="1">
    <location>
        <begin position="20"/>
        <end position="40"/>
    </location>
</feature>
<name>A0A2S4M8N7_9BURK</name>